<dbReference type="Proteomes" id="UP001595973">
    <property type="component" value="Unassembled WGS sequence"/>
</dbReference>
<organism evidence="1 2">
    <name type="scientific">Seohaeicola nanhaiensis</name>
    <dbReference type="NCBI Taxonomy" id="1387282"/>
    <lineage>
        <taxon>Bacteria</taxon>
        <taxon>Pseudomonadati</taxon>
        <taxon>Pseudomonadota</taxon>
        <taxon>Alphaproteobacteria</taxon>
        <taxon>Rhodobacterales</taxon>
        <taxon>Roseobacteraceae</taxon>
        <taxon>Seohaeicola</taxon>
    </lineage>
</organism>
<evidence type="ECO:0000313" key="2">
    <source>
        <dbReference type="Proteomes" id="UP001595973"/>
    </source>
</evidence>
<dbReference type="RefSeq" id="WP_380717229.1">
    <property type="nucleotide sequence ID" value="NZ_JBHSGI010000005.1"/>
</dbReference>
<dbReference type="PANTHER" id="PTHR34070">
    <property type="entry name" value="ARMADILLO-TYPE FOLD"/>
    <property type="match status" value="1"/>
</dbReference>
<comment type="caution">
    <text evidence="1">The sequence shown here is derived from an EMBL/GenBank/DDBJ whole genome shotgun (WGS) entry which is preliminary data.</text>
</comment>
<reference evidence="2" key="1">
    <citation type="journal article" date="2019" name="Int. J. Syst. Evol. Microbiol.">
        <title>The Global Catalogue of Microorganisms (GCM) 10K type strain sequencing project: providing services to taxonomists for standard genome sequencing and annotation.</title>
        <authorList>
            <consortium name="The Broad Institute Genomics Platform"/>
            <consortium name="The Broad Institute Genome Sequencing Center for Infectious Disease"/>
            <person name="Wu L."/>
            <person name="Ma J."/>
        </authorList>
    </citation>
    <scope>NUCLEOTIDE SEQUENCE [LARGE SCALE GENOMIC DNA]</scope>
    <source>
        <strain evidence="2">CGMCC 4.7283</strain>
    </source>
</reference>
<keyword evidence="2" id="KW-1185">Reference proteome</keyword>
<evidence type="ECO:0000313" key="1">
    <source>
        <dbReference type="EMBL" id="MFC4668870.1"/>
    </source>
</evidence>
<dbReference type="Gene3D" id="1.25.10.90">
    <property type="match status" value="1"/>
</dbReference>
<name>A0ABV9KFZ0_9RHOB</name>
<dbReference type="InterPro" id="IPR016024">
    <property type="entry name" value="ARM-type_fold"/>
</dbReference>
<dbReference type="Pfam" id="PF08713">
    <property type="entry name" value="DNA_alkylation"/>
    <property type="match status" value="1"/>
</dbReference>
<gene>
    <name evidence="1" type="ORF">ACFO5X_09910</name>
</gene>
<sequence length="228" mass="26141">MLETTLARLQALADPERAAHNADYHKAPRVYLGVAVPVLTDLAKDLRSELNLDADVDRRIALADGLWQTDIHEARLLAAKLLAQARIRPDEGVWRLIASWVPTFDAWAIADHACDAGQRRVVADPSRLDEVETWTSSDHMWSRRAALVITLPWTKQNHPSPEDLATRDRVLGWAATYVDDRDWFIQKAVGWWLRELSKHDPDRTRAFIATYGERMKPFARKEALRHLR</sequence>
<dbReference type="InterPro" id="IPR014825">
    <property type="entry name" value="DNA_alkylation"/>
</dbReference>
<protein>
    <submittedName>
        <fullName evidence="1">DNA alkylation repair protein</fullName>
    </submittedName>
</protein>
<dbReference type="PANTHER" id="PTHR34070:SF1">
    <property type="entry name" value="DNA ALKYLATION REPAIR PROTEIN"/>
    <property type="match status" value="1"/>
</dbReference>
<accession>A0ABV9KFZ0</accession>
<dbReference type="CDD" id="cd06561">
    <property type="entry name" value="AlkD_like"/>
    <property type="match status" value="1"/>
</dbReference>
<dbReference type="SUPFAM" id="SSF48371">
    <property type="entry name" value="ARM repeat"/>
    <property type="match status" value="1"/>
</dbReference>
<dbReference type="EMBL" id="JBHSGI010000005">
    <property type="protein sequence ID" value="MFC4668870.1"/>
    <property type="molecule type" value="Genomic_DNA"/>
</dbReference>
<proteinExistence type="predicted"/>